<dbReference type="PROSITE" id="PS50011">
    <property type="entry name" value="PROTEIN_KINASE_DOM"/>
    <property type="match status" value="1"/>
</dbReference>
<protein>
    <recommendedName>
        <fullName evidence="2">non-specific serine/threonine protein kinase</fullName>
        <ecNumber evidence="2">2.7.11.1</ecNumber>
    </recommendedName>
</protein>
<dbReference type="CDD" id="cd14014">
    <property type="entry name" value="STKc_PknB_like"/>
    <property type="match status" value="1"/>
</dbReference>
<dbReference type="SMART" id="SM00220">
    <property type="entry name" value="S_TKc"/>
    <property type="match status" value="1"/>
</dbReference>
<keyword evidence="12" id="KW-1185">Reference proteome</keyword>
<keyword evidence="4 7" id="KW-0547">Nucleotide-binding</keyword>
<accession>A0ABX8BU74</accession>
<dbReference type="Gene3D" id="1.10.510.10">
    <property type="entry name" value="Transferase(Phosphotransferase) domain 1"/>
    <property type="match status" value="1"/>
</dbReference>
<feature type="compositionally biased region" description="Low complexity" evidence="8">
    <location>
        <begin position="361"/>
        <end position="377"/>
    </location>
</feature>
<evidence type="ECO:0000256" key="1">
    <source>
        <dbReference type="ARBA" id="ARBA00010886"/>
    </source>
</evidence>
<keyword evidence="5 11" id="KW-0418">Kinase</keyword>
<keyword evidence="9" id="KW-1133">Transmembrane helix</keyword>
<reference evidence="11 12" key="1">
    <citation type="submission" date="2021-05" db="EMBL/GenBank/DDBJ databases">
        <title>Direct Submission.</title>
        <authorList>
            <person name="Li K."/>
            <person name="Gao J."/>
        </authorList>
    </citation>
    <scope>NUCLEOTIDE SEQUENCE [LARGE SCALE GENOMIC DNA]</scope>
    <source>
        <strain evidence="11 12">Mg02</strain>
    </source>
</reference>
<evidence type="ECO:0000259" key="10">
    <source>
        <dbReference type="PROSITE" id="PS50011"/>
    </source>
</evidence>
<evidence type="ECO:0000256" key="2">
    <source>
        <dbReference type="ARBA" id="ARBA00012513"/>
    </source>
</evidence>
<dbReference type="PROSITE" id="PS00107">
    <property type="entry name" value="PROTEIN_KINASE_ATP"/>
    <property type="match status" value="1"/>
</dbReference>
<comment type="similarity">
    <text evidence="1">Belongs to the protein kinase superfamily. NEK Ser/Thr protein kinase family. NIMA subfamily.</text>
</comment>
<organism evidence="11 12">
    <name type="scientific">Nocardiopsis changdeensis</name>
    <dbReference type="NCBI Taxonomy" id="2831969"/>
    <lineage>
        <taxon>Bacteria</taxon>
        <taxon>Bacillati</taxon>
        <taxon>Actinomycetota</taxon>
        <taxon>Actinomycetes</taxon>
        <taxon>Streptosporangiales</taxon>
        <taxon>Nocardiopsidaceae</taxon>
        <taxon>Nocardiopsis</taxon>
    </lineage>
</organism>
<dbReference type="Pfam" id="PF00069">
    <property type="entry name" value="Pkinase"/>
    <property type="match status" value="1"/>
</dbReference>
<dbReference type="PANTHER" id="PTHR43671:SF13">
    <property type="entry name" value="SERINE_THREONINE-PROTEIN KINASE NEK2"/>
    <property type="match status" value="1"/>
</dbReference>
<keyword evidence="9" id="KW-0472">Membrane</keyword>
<proteinExistence type="inferred from homology"/>
<dbReference type="PROSITE" id="PS00108">
    <property type="entry name" value="PROTEIN_KINASE_ST"/>
    <property type="match status" value="1"/>
</dbReference>
<keyword evidence="3" id="KW-0808">Transferase</keyword>
<dbReference type="InterPro" id="IPR050660">
    <property type="entry name" value="NEK_Ser/Thr_kinase"/>
</dbReference>
<evidence type="ECO:0000256" key="8">
    <source>
        <dbReference type="SAM" id="MobiDB-lite"/>
    </source>
</evidence>
<dbReference type="PANTHER" id="PTHR43671">
    <property type="entry name" value="SERINE/THREONINE-PROTEIN KINASE NEK"/>
    <property type="match status" value="1"/>
</dbReference>
<feature type="compositionally biased region" description="Pro residues" evidence="8">
    <location>
        <begin position="378"/>
        <end position="390"/>
    </location>
</feature>
<feature type="region of interest" description="Disordered" evidence="8">
    <location>
        <begin position="298"/>
        <end position="398"/>
    </location>
</feature>
<evidence type="ECO:0000256" key="3">
    <source>
        <dbReference type="ARBA" id="ARBA00022679"/>
    </source>
</evidence>
<gene>
    <name evidence="11" type="ORF">KGD84_11075</name>
</gene>
<dbReference type="EMBL" id="CP074133">
    <property type="protein sequence ID" value="QUX24749.1"/>
    <property type="molecule type" value="Genomic_DNA"/>
</dbReference>
<keyword evidence="9" id="KW-0812">Transmembrane</keyword>
<evidence type="ECO:0000313" key="11">
    <source>
        <dbReference type="EMBL" id="QUX24749.1"/>
    </source>
</evidence>
<evidence type="ECO:0000256" key="5">
    <source>
        <dbReference type="ARBA" id="ARBA00022777"/>
    </source>
</evidence>
<evidence type="ECO:0000256" key="4">
    <source>
        <dbReference type="ARBA" id="ARBA00022741"/>
    </source>
</evidence>
<feature type="transmembrane region" description="Helical" evidence="9">
    <location>
        <begin position="677"/>
        <end position="697"/>
    </location>
</feature>
<evidence type="ECO:0000313" key="12">
    <source>
        <dbReference type="Proteomes" id="UP000676079"/>
    </source>
</evidence>
<dbReference type="Proteomes" id="UP000676079">
    <property type="component" value="Chromosome"/>
</dbReference>
<dbReference type="InterPro" id="IPR017441">
    <property type="entry name" value="Protein_kinase_ATP_BS"/>
</dbReference>
<feature type="binding site" evidence="7">
    <location>
        <position position="44"/>
    </location>
    <ligand>
        <name>ATP</name>
        <dbReference type="ChEBI" id="CHEBI:30616"/>
    </ligand>
</feature>
<name>A0ABX8BU74_9ACTN</name>
<dbReference type="GO" id="GO:0004674">
    <property type="term" value="F:protein serine/threonine kinase activity"/>
    <property type="evidence" value="ECO:0007669"/>
    <property type="project" value="UniProtKB-KW"/>
</dbReference>
<feature type="transmembrane region" description="Helical" evidence="9">
    <location>
        <begin position="703"/>
        <end position="726"/>
    </location>
</feature>
<dbReference type="EC" id="2.7.11.1" evidence="2"/>
<evidence type="ECO:0000256" key="9">
    <source>
        <dbReference type="SAM" id="Phobius"/>
    </source>
</evidence>
<evidence type="ECO:0000256" key="7">
    <source>
        <dbReference type="PROSITE-ProRule" id="PRU10141"/>
    </source>
</evidence>
<keyword evidence="11" id="KW-0723">Serine/threonine-protein kinase</keyword>
<dbReference type="RefSeq" id="WP_220560198.1">
    <property type="nucleotide sequence ID" value="NZ_CP074133.1"/>
</dbReference>
<feature type="domain" description="Protein kinase" evidence="10">
    <location>
        <begin position="16"/>
        <end position="282"/>
    </location>
</feature>
<dbReference type="Gene3D" id="3.30.200.20">
    <property type="entry name" value="Phosphorylase Kinase, domain 1"/>
    <property type="match status" value="1"/>
</dbReference>
<dbReference type="InterPro" id="IPR000719">
    <property type="entry name" value="Prot_kinase_dom"/>
</dbReference>
<dbReference type="InterPro" id="IPR011009">
    <property type="entry name" value="Kinase-like_dom_sf"/>
</dbReference>
<dbReference type="SUPFAM" id="SSF56112">
    <property type="entry name" value="Protein kinase-like (PK-like)"/>
    <property type="match status" value="1"/>
</dbReference>
<sequence length="769" mass="80887">MDDPAEASAPRTVGGYRLVRSLGRGGFGEVFLGEAGDGSRAAVKVLHASWSGDADMRRRFAAEVEQARRVSGFCIAAILDADPEAEQPWIATEFIDGPTLQRAVAEEGPRRGMELQRLAVNTATALAAIHAAGVVHRDLKPDNIMLAADGPRVIDFGIARAVETTSVTASGVVGTIGYMAPEQLEGARLTSAVDVFSWGAVMVYAATGREAFQAPTQASRIARILSGGPDLEDIAEPLRSVVERCLDKDPDRRPDASSLLNLLIAGPQGGGPAPGVAVHPAPVPVSGVDPTRVAPAHGVDPTRVAPVHGVDPTRVVPSHGVDPTRVAPAHGVDPTRVAPPHGVDPTRVAPPHGVDPTRSYTGLAPAGPAAPAAAGTATPPPGPVSAPRPGPGNTGASGYHTGVGGVPPYHFAGIRFTDPGALAEAMQGNWAAAVRVFGDATERAALGAWLMDDLGDTLVDRSLFRRHADDANLALASFIAQTRPDLPPVFRGRGATMTDLGGLFSDPRPVITGAPMSNEMALLARPEVLRTMGLHHAPDPAAHQRLADSLDAAEHAGNTFHQELSGRLAGWRSASPNVNPALILTFLLHPELMVPPHDGGDSGVGEWIDILWRRVDASPGPAGVGHAAAIYGAVPTLQALSRQRRYWEERYTKVATEHESLHGKVVQQQRYFQIRRYCNYALFGFPIGIVIGMSGQAEWLGDLLVTLSVLALAASVVLSVVLRVGYGDVVRRGQRVMELNNAAAQLPELTSGVERIRADLVHARRITGG</sequence>
<dbReference type="InterPro" id="IPR008271">
    <property type="entry name" value="Ser/Thr_kinase_AS"/>
</dbReference>
<evidence type="ECO:0000256" key="6">
    <source>
        <dbReference type="ARBA" id="ARBA00022840"/>
    </source>
</evidence>
<keyword evidence="6 7" id="KW-0067">ATP-binding</keyword>